<name>A0AAU8RV83_9FLAO</name>
<dbReference type="Proteomes" id="UP000030786">
    <property type="component" value="Chromosome"/>
</dbReference>
<sequence length="282" mass="31296">MGQEIRDLMKKIVPILMLAFCANFYGQEVINDYKYVVVPTQFESFKSPNQYKSSTLVKFLLTESDVNVVYSNDLPSELNLNRCVALYAKLIDGSNMFTTKTTLVLEDCSGKEIYKSIEGTSKQKEYNASYSEAIRAALKPLSSYTYSYAGTTTEPVKVSYQNDAKSLPAVKQAPAEATTTAVVETSEEVQKKSVVKATPILEANKVATSNGGLYAQDILNGYQLVDSSPKIVMKMFKTSQANIFLGEEISGTKGLVYTKDGAWYFEFYDGDILKVKALNIKF</sequence>
<organism evidence="1 2">
    <name type="scientific">Cellulophaga baltica 18</name>
    <dbReference type="NCBI Taxonomy" id="1348584"/>
    <lineage>
        <taxon>Bacteria</taxon>
        <taxon>Pseudomonadati</taxon>
        <taxon>Bacteroidota</taxon>
        <taxon>Flavobacteriia</taxon>
        <taxon>Flavobacteriales</taxon>
        <taxon>Flavobacteriaceae</taxon>
        <taxon>Cellulophaga</taxon>
    </lineage>
</organism>
<dbReference type="EMBL" id="CP009976">
    <property type="protein sequence ID" value="AIZ40294.1"/>
    <property type="molecule type" value="Genomic_DNA"/>
</dbReference>
<dbReference type="AlphaFoldDB" id="A0AAU8RV83"/>
<protein>
    <submittedName>
        <fullName evidence="1">Uncharacterized protein</fullName>
    </submittedName>
</protein>
<reference evidence="1 2" key="1">
    <citation type="journal article" date="2014" name="Environ. Microbiol.">
        <title>Contrasting genomic patterns and infection strategies of two co-existing Bacteroidetes podovirus genera.</title>
        <authorList>
            <person name="Holmfeldt K."/>
            <person name="Howard-Varona C."/>
            <person name="Solonenko N."/>
            <person name="Sullivan M.B."/>
        </authorList>
    </citation>
    <scope>NUCLEOTIDE SEQUENCE [LARGE SCALE GENOMIC DNA]</scope>
    <source>
        <strain evidence="1 2">18</strain>
    </source>
</reference>
<proteinExistence type="predicted"/>
<evidence type="ECO:0000313" key="2">
    <source>
        <dbReference type="Proteomes" id="UP000030786"/>
    </source>
</evidence>
<gene>
    <name evidence="1" type="ORF">M666_01080</name>
</gene>
<dbReference type="KEGG" id="cbat:M666_01080"/>
<accession>A0AAU8RV83</accession>
<evidence type="ECO:0000313" key="1">
    <source>
        <dbReference type="EMBL" id="AIZ40294.1"/>
    </source>
</evidence>